<dbReference type="Proteomes" id="UP000054166">
    <property type="component" value="Unassembled WGS sequence"/>
</dbReference>
<dbReference type="AlphaFoldDB" id="A0A0C3EH69"/>
<protein>
    <submittedName>
        <fullName evidence="1">Uncharacterized protein</fullName>
    </submittedName>
</protein>
<keyword evidence="2" id="KW-1185">Reference proteome</keyword>
<reference evidence="1 2" key="1">
    <citation type="submission" date="2014-04" db="EMBL/GenBank/DDBJ databases">
        <authorList>
            <consortium name="DOE Joint Genome Institute"/>
            <person name="Kuo A."/>
            <person name="Tarkka M."/>
            <person name="Buscot F."/>
            <person name="Kohler A."/>
            <person name="Nagy L.G."/>
            <person name="Floudas D."/>
            <person name="Copeland A."/>
            <person name="Barry K.W."/>
            <person name="Cichocki N."/>
            <person name="Veneault-Fourrey C."/>
            <person name="LaButti K."/>
            <person name="Lindquist E.A."/>
            <person name="Lipzen A."/>
            <person name="Lundell T."/>
            <person name="Morin E."/>
            <person name="Murat C."/>
            <person name="Sun H."/>
            <person name="Tunlid A."/>
            <person name="Henrissat B."/>
            <person name="Grigoriev I.V."/>
            <person name="Hibbett D.S."/>
            <person name="Martin F."/>
            <person name="Nordberg H.P."/>
            <person name="Cantor M.N."/>
            <person name="Hua S.X."/>
        </authorList>
    </citation>
    <scope>NUCLEOTIDE SEQUENCE [LARGE SCALE GENOMIC DNA]</scope>
    <source>
        <strain evidence="1 2">F 1598</strain>
    </source>
</reference>
<gene>
    <name evidence="1" type="ORF">PILCRDRAFT_82254</name>
</gene>
<dbReference type="STRING" id="765440.A0A0C3EH69"/>
<reference evidence="2" key="2">
    <citation type="submission" date="2015-01" db="EMBL/GenBank/DDBJ databases">
        <title>Evolutionary Origins and Diversification of the Mycorrhizal Mutualists.</title>
        <authorList>
            <consortium name="DOE Joint Genome Institute"/>
            <consortium name="Mycorrhizal Genomics Consortium"/>
            <person name="Kohler A."/>
            <person name="Kuo A."/>
            <person name="Nagy L.G."/>
            <person name="Floudas D."/>
            <person name="Copeland A."/>
            <person name="Barry K.W."/>
            <person name="Cichocki N."/>
            <person name="Veneault-Fourrey C."/>
            <person name="LaButti K."/>
            <person name="Lindquist E.A."/>
            <person name="Lipzen A."/>
            <person name="Lundell T."/>
            <person name="Morin E."/>
            <person name="Murat C."/>
            <person name="Riley R."/>
            <person name="Ohm R."/>
            <person name="Sun H."/>
            <person name="Tunlid A."/>
            <person name="Henrissat B."/>
            <person name="Grigoriev I.V."/>
            <person name="Hibbett D.S."/>
            <person name="Martin F."/>
        </authorList>
    </citation>
    <scope>NUCLEOTIDE SEQUENCE [LARGE SCALE GENOMIC DNA]</scope>
    <source>
        <strain evidence="2">F 1598</strain>
    </source>
</reference>
<evidence type="ECO:0000313" key="1">
    <source>
        <dbReference type="EMBL" id="KIM72015.1"/>
    </source>
</evidence>
<dbReference type="OrthoDB" id="3265433at2759"/>
<name>A0A0C3EH69_PILCF</name>
<dbReference type="EMBL" id="KN833174">
    <property type="protein sequence ID" value="KIM72015.1"/>
    <property type="molecule type" value="Genomic_DNA"/>
</dbReference>
<accession>A0A0C3EH69</accession>
<evidence type="ECO:0000313" key="2">
    <source>
        <dbReference type="Proteomes" id="UP000054166"/>
    </source>
</evidence>
<sequence>MRLGMNASEMIRFQPLTRAQLSVTTARIDPSLRGQRDSSLAWFWSMDVQADGKVANGMNEFYRVHWLKAKSRRDRWREERILLASEMEWTEWFFRHRASRWKALAIETSDPALPDGHISVESELNIRHSQGHICYALKLESMWSRLAQQAALQFNIVKADDPSDIF</sequence>
<proteinExistence type="predicted"/>
<dbReference type="HOGENOM" id="CLU_003703_6_0_1"/>
<dbReference type="InParanoid" id="A0A0C3EH69"/>
<organism evidence="1 2">
    <name type="scientific">Piloderma croceum (strain F 1598)</name>
    <dbReference type="NCBI Taxonomy" id="765440"/>
    <lineage>
        <taxon>Eukaryota</taxon>
        <taxon>Fungi</taxon>
        <taxon>Dikarya</taxon>
        <taxon>Basidiomycota</taxon>
        <taxon>Agaricomycotina</taxon>
        <taxon>Agaricomycetes</taxon>
        <taxon>Agaricomycetidae</taxon>
        <taxon>Atheliales</taxon>
        <taxon>Atheliaceae</taxon>
        <taxon>Piloderma</taxon>
    </lineage>
</organism>